<dbReference type="InterPro" id="IPR015797">
    <property type="entry name" value="NUDIX_hydrolase-like_dom_sf"/>
</dbReference>
<keyword evidence="13" id="KW-1185">Reference proteome</keyword>
<keyword evidence="5" id="KW-0963">Cytoplasm</keyword>
<reference evidence="12" key="1">
    <citation type="submission" date="2022-03" db="EMBL/GenBank/DDBJ databases">
        <authorList>
            <person name="Martin C."/>
        </authorList>
    </citation>
    <scope>NUCLEOTIDE SEQUENCE</scope>
</reference>
<comment type="subcellular location">
    <subcellularLocation>
        <location evidence="3">Cytoplasm</location>
    </subcellularLocation>
    <subcellularLocation>
        <location evidence="2">Mitochondrion</location>
    </subcellularLocation>
    <subcellularLocation>
        <location evidence="1">Nucleus</location>
    </subcellularLocation>
</comment>
<feature type="domain" description="Nudix hydrolase" evidence="11">
    <location>
        <begin position="114"/>
        <end position="244"/>
    </location>
</feature>
<proteinExistence type="inferred from homology"/>
<dbReference type="AlphaFoldDB" id="A0A8J1TNJ0"/>
<dbReference type="PANTHER" id="PTHR13994">
    <property type="entry name" value="NUDIX HYDROLASE RELATED"/>
    <property type="match status" value="1"/>
</dbReference>
<dbReference type="Gene3D" id="3.40.630.30">
    <property type="match status" value="1"/>
</dbReference>
<accession>A0A8J1TNJ0</accession>
<dbReference type="InterPro" id="IPR040618">
    <property type="entry name" value="Pre-Nudix"/>
</dbReference>
<dbReference type="CDD" id="cd04670">
    <property type="entry name" value="NUDIX_ASFGF2_Nudt6"/>
    <property type="match status" value="1"/>
</dbReference>
<dbReference type="Gene3D" id="3.90.79.10">
    <property type="entry name" value="Nucleoside Triphosphate Pyrophosphohydrolase"/>
    <property type="match status" value="1"/>
</dbReference>
<dbReference type="InterPro" id="IPR000086">
    <property type="entry name" value="NUDIX_hydrolase_dom"/>
</dbReference>
<comment type="caution">
    <text evidence="12">The sequence shown here is derived from an EMBL/GenBank/DDBJ whole genome shotgun (WGS) entry which is preliminary data.</text>
</comment>
<dbReference type="PRINTS" id="PR01356">
    <property type="entry name" value="GFGPROTEIN"/>
</dbReference>
<dbReference type="Pfam" id="PF00293">
    <property type="entry name" value="NUDIX"/>
    <property type="match status" value="1"/>
</dbReference>
<evidence type="ECO:0000256" key="5">
    <source>
        <dbReference type="ARBA" id="ARBA00022490"/>
    </source>
</evidence>
<dbReference type="GO" id="GO:0051287">
    <property type="term" value="F:NAD binding"/>
    <property type="evidence" value="ECO:0007669"/>
    <property type="project" value="TreeGrafter"/>
</dbReference>
<evidence type="ECO:0000256" key="4">
    <source>
        <dbReference type="ARBA" id="ARBA00005582"/>
    </source>
</evidence>
<comment type="similarity">
    <text evidence="4">Belongs to the Nudix hydrolase family.</text>
</comment>
<comment type="function">
    <text evidence="9">May contribute to the regulation of cell proliferation.</text>
</comment>
<dbReference type="GO" id="GO:0047631">
    <property type="term" value="F:ADP-ribose diphosphatase activity"/>
    <property type="evidence" value="ECO:0007669"/>
    <property type="project" value="TreeGrafter"/>
</dbReference>
<evidence type="ECO:0000313" key="12">
    <source>
        <dbReference type="EMBL" id="CAH1802471.1"/>
    </source>
</evidence>
<evidence type="ECO:0000256" key="10">
    <source>
        <dbReference type="ARBA" id="ARBA00068898"/>
    </source>
</evidence>
<dbReference type="GO" id="GO:0005739">
    <property type="term" value="C:mitochondrion"/>
    <property type="evidence" value="ECO:0007669"/>
    <property type="project" value="UniProtKB-SubCell"/>
</dbReference>
<protein>
    <recommendedName>
        <fullName evidence="10">Nucleoside diphosphate-linked moiety X motif 6</fullName>
    </recommendedName>
</protein>
<evidence type="ECO:0000256" key="6">
    <source>
        <dbReference type="ARBA" id="ARBA00022801"/>
    </source>
</evidence>
<evidence type="ECO:0000259" key="11">
    <source>
        <dbReference type="PROSITE" id="PS51462"/>
    </source>
</evidence>
<evidence type="ECO:0000256" key="8">
    <source>
        <dbReference type="ARBA" id="ARBA00023242"/>
    </source>
</evidence>
<dbReference type="Proteomes" id="UP000749559">
    <property type="component" value="Unassembled WGS sequence"/>
</dbReference>
<dbReference type="InterPro" id="IPR003293">
    <property type="entry name" value="Nudix_hydrolase6-like"/>
</dbReference>
<dbReference type="SUPFAM" id="SSF55811">
    <property type="entry name" value="Nudix"/>
    <property type="match status" value="1"/>
</dbReference>
<dbReference type="GO" id="GO:0035529">
    <property type="term" value="F:NADH pyrophosphatase activity"/>
    <property type="evidence" value="ECO:0007669"/>
    <property type="project" value="TreeGrafter"/>
</dbReference>
<organism evidence="12 13">
    <name type="scientific">Owenia fusiformis</name>
    <name type="common">Polychaete worm</name>
    <dbReference type="NCBI Taxonomy" id="6347"/>
    <lineage>
        <taxon>Eukaryota</taxon>
        <taxon>Metazoa</taxon>
        <taxon>Spiralia</taxon>
        <taxon>Lophotrochozoa</taxon>
        <taxon>Annelida</taxon>
        <taxon>Polychaeta</taxon>
        <taxon>Sedentaria</taxon>
        <taxon>Canalipalpata</taxon>
        <taxon>Sabellida</taxon>
        <taxon>Oweniida</taxon>
        <taxon>Oweniidae</taxon>
        <taxon>Owenia</taxon>
    </lineage>
</organism>
<dbReference type="EMBL" id="CAIIXF020000012">
    <property type="protein sequence ID" value="CAH1802471.1"/>
    <property type="molecule type" value="Genomic_DNA"/>
</dbReference>
<dbReference type="FunFam" id="3.90.79.10:FF:000027">
    <property type="entry name" value="nucleoside diphosphate-linked moiety X motif 6"/>
    <property type="match status" value="1"/>
</dbReference>
<dbReference type="InterPro" id="IPR020476">
    <property type="entry name" value="Nudix_hydrolase"/>
</dbReference>
<dbReference type="Pfam" id="PF18290">
    <property type="entry name" value="Nudix_hydro"/>
    <property type="match status" value="1"/>
</dbReference>
<evidence type="ECO:0000256" key="7">
    <source>
        <dbReference type="ARBA" id="ARBA00023128"/>
    </source>
</evidence>
<dbReference type="PRINTS" id="PR00502">
    <property type="entry name" value="NUDIXFAMILY"/>
</dbReference>
<name>A0A8J1TNJ0_OWEFU</name>
<dbReference type="GO" id="GO:0005634">
    <property type="term" value="C:nucleus"/>
    <property type="evidence" value="ECO:0007669"/>
    <property type="project" value="UniProtKB-SubCell"/>
</dbReference>
<evidence type="ECO:0000256" key="2">
    <source>
        <dbReference type="ARBA" id="ARBA00004173"/>
    </source>
</evidence>
<sequence length="286" mass="33001">MITIGTPLCKKRGKLRMAEILKGRMDNYGGITIVTGDKNIESPDHFDTLLKDSLEQWGSSGVRGVWVKVKTSQAELVPICTKHGFEFHHAQPGYVMLTKWLPLTEENHLPEYANQYLGAAGFVVNEKDEVLVVKEKYTHSSTKAKWKFPGGHADRGEDLHEASTREVFEETGVKCEFESILSFRHQHNYRFGLSDWYFMCLLRPITQELNPCVREIAECRWMHIDEYLSMDDSEVSDNNRYFAQCYKDRLTSGINAAIQSKDVLSWDRKRHHKVYTAQLIKPNNIL</sequence>
<keyword evidence="6" id="KW-0378">Hydrolase</keyword>
<evidence type="ECO:0000256" key="1">
    <source>
        <dbReference type="ARBA" id="ARBA00004123"/>
    </source>
</evidence>
<dbReference type="PROSITE" id="PS51462">
    <property type="entry name" value="NUDIX"/>
    <property type="match status" value="1"/>
</dbReference>
<evidence type="ECO:0000256" key="9">
    <source>
        <dbReference type="ARBA" id="ARBA00057091"/>
    </source>
</evidence>
<keyword evidence="7" id="KW-0496">Mitochondrion</keyword>
<keyword evidence="8" id="KW-0539">Nucleus</keyword>
<dbReference type="PANTHER" id="PTHR13994:SF13">
    <property type="entry name" value="FI03680P"/>
    <property type="match status" value="1"/>
</dbReference>
<dbReference type="OrthoDB" id="447842at2759"/>
<evidence type="ECO:0000313" key="13">
    <source>
        <dbReference type="Proteomes" id="UP000749559"/>
    </source>
</evidence>
<evidence type="ECO:0000256" key="3">
    <source>
        <dbReference type="ARBA" id="ARBA00004496"/>
    </source>
</evidence>
<gene>
    <name evidence="12" type="ORF">OFUS_LOCUS26144</name>
</gene>